<dbReference type="InterPro" id="IPR051677">
    <property type="entry name" value="AfsR-DnrI-RedD_regulator"/>
</dbReference>
<organism evidence="3 4">
    <name type="scientific">Desulfoluna limicola</name>
    <dbReference type="NCBI Taxonomy" id="2810562"/>
    <lineage>
        <taxon>Bacteria</taxon>
        <taxon>Pseudomonadati</taxon>
        <taxon>Thermodesulfobacteriota</taxon>
        <taxon>Desulfobacteria</taxon>
        <taxon>Desulfobacterales</taxon>
        <taxon>Desulfolunaceae</taxon>
        <taxon>Desulfoluna</taxon>
    </lineage>
</organism>
<dbReference type="InterPro" id="IPR036388">
    <property type="entry name" value="WH-like_DNA-bd_sf"/>
</dbReference>
<dbReference type="Pfam" id="PF25873">
    <property type="entry name" value="WHD_MalT"/>
    <property type="match status" value="1"/>
</dbReference>
<proteinExistence type="predicted"/>
<dbReference type="InterPro" id="IPR016032">
    <property type="entry name" value="Sig_transdc_resp-reg_C-effctor"/>
</dbReference>
<dbReference type="Proteomes" id="UP001320148">
    <property type="component" value="Chromosome"/>
</dbReference>
<name>A0ABM7PJ17_9BACT</name>
<dbReference type="EMBL" id="AP024488">
    <property type="protein sequence ID" value="BCS97547.1"/>
    <property type="molecule type" value="Genomic_DNA"/>
</dbReference>
<feature type="domain" description="Bacterial transcriptional activator" evidence="1">
    <location>
        <begin position="935"/>
        <end position="983"/>
    </location>
</feature>
<evidence type="ECO:0000259" key="1">
    <source>
        <dbReference type="Pfam" id="PF03704"/>
    </source>
</evidence>
<gene>
    <name evidence="3" type="ORF">DSLASN_31790</name>
</gene>
<protein>
    <submittedName>
        <fullName evidence="3">Uncharacterized protein</fullName>
    </submittedName>
</protein>
<evidence type="ECO:0000259" key="2">
    <source>
        <dbReference type="Pfam" id="PF25873"/>
    </source>
</evidence>
<sequence length="1089" mass="123712">MALISDTVAVPGLTKKHYYIRSTVLHTISLRSFEKNRSVLIEAQAGQGKTTLARQYLAHVSSPGVWYPLSPDDNDAVVLIDRLYSLLRQSVKGFSSRLIATMLAKGEITYKSMGKYARILLADVKKALKEDLYIVFDDIHLIETSPAPLKFLEAFVSEPPHNLHFILISRHRIPRQVRAAFQSSRCVYLDTKALAFSKKEARELIHGVMEIPLSRRQLNQLYETTGGWIMGLRSTCIALQTNGTSTTALGQQLQGNAELDFQYFAEEVYPWMEPVVTAPVLKLALLDDIPLRLAEQVCEDEKVSEKLTYLCRNNFFLSQVGNHEETFAFHHLFRDFLRGKCRQQFRGEEIADFLNRASHWYAEENQLEKALSCLLRANNHDGMEALMERRGMESYRLGHLYCIHLILKQIPPPAIESRCWLSFFLGLLSIELEPTSAIHYLNVSRNLFASRGNPQGELLATAELCFNHIYIDGQLDSGKALFPRASELFKRLGESLDPFYKARTASALATANFYYFGDTDTAEAYSALVKETARAHDMRNILAESHATSCFNHMGRGRFTLSAEEIDALHPCFADPRVNDSTKFIGRVAQLNQLEITGDFFNYAYMKSIAQQLTGTELIQNSVLQGFTTVWDTCQSLADGDTDRALQLIHGALVRDEASQSPHLRSQFYHYQAFIYGVTQNAPKAIEAASRSIELRQMAQAPYFTTLQAMILGAMYVQLNMPDQAEEFLAKALEGSNALKETFIRCGALSHRSFMHLQCGNKDAALRDTRELLTLMQKERYTHFDSWMPRVMLPVLRFAHQHGVSPQFVRKLASMRLNVSFDEEHTPLPILAVTTLGKFTLKIGDSVILDGTHLSQNEQRLLSAIICAPAMSISIHEAFDMFWPESNEEKALKALNVMFFRLRKKISPPPEAPAFEFQDYLQHKNKQLFLTHCRIDAHEFQASVTRGLTQFKQRQPWQASNSFRYALSLWKGSFLKSIDAHDVAGEYNDRYFLNTLGKAATCWSTIIKENGDCIREDLDLIERTVHRGAGTPEMMKNLLDIHAASGDTRKIQHLTHVYQDALLRAGYTREEMEEEIEGLWAHESKYLAN</sequence>
<accession>A0ABM7PJ17</accession>
<keyword evidence="4" id="KW-1185">Reference proteome</keyword>
<dbReference type="Gene3D" id="1.10.10.10">
    <property type="entry name" value="Winged helix-like DNA-binding domain superfamily/Winged helix DNA-binding domain"/>
    <property type="match status" value="1"/>
</dbReference>
<evidence type="ECO:0000313" key="3">
    <source>
        <dbReference type="EMBL" id="BCS97547.1"/>
    </source>
</evidence>
<reference evidence="3 4" key="1">
    <citation type="submission" date="2021-02" db="EMBL/GenBank/DDBJ databases">
        <title>Complete genome of Desulfoluna sp. strain ASN36.</title>
        <authorList>
            <person name="Takahashi A."/>
            <person name="Kojima H."/>
            <person name="Fukui M."/>
        </authorList>
    </citation>
    <scope>NUCLEOTIDE SEQUENCE [LARGE SCALE GENOMIC DNA]</scope>
    <source>
        <strain evidence="3 4">ASN36</strain>
    </source>
</reference>
<dbReference type="Gene3D" id="3.40.50.300">
    <property type="entry name" value="P-loop containing nucleotide triphosphate hydrolases"/>
    <property type="match status" value="1"/>
</dbReference>
<evidence type="ECO:0000313" key="4">
    <source>
        <dbReference type="Proteomes" id="UP001320148"/>
    </source>
</evidence>
<dbReference type="RefSeq" id="WP_236888961.1">
    <property type="nucleotide sequence ID" value="NZ_AP024488.1"/>
</dbReference>
<dbReference type="InterPro" id="IPR011990">
    <property type="entry name" value="TPR-like_helical_dom_sf"/>
</dbReference>
<dbReference type="SUPFAM" id="SSF48452">
    <property type="entry name" value="TPR-like"/>
    <property type="match status" value="1"/>
</dbReference>
<dbReference type="InterPro" id="IPR059106">
    <property type="entry name" value="WHD_MalT"/>
</dbReference>
<feature type="domain" description="MalT-like winged helix" evidence="2">
    <location>
        <begin position="265"/>
        <end position="347"/>
    </location>
</feature>
<dbReference type="SUPFAM" id="SSF52540">
    <property type="entry name" value="P-loop containing nucleoside triphosphate hydrolases"/>
    <property type="match status" value="1"/>
</dbReference>
<dbReference type="Gene3D" id="1.25.40.10">
    <property type="entry name" value="Tetratricopeptide repeat domain"/>
    <property type="match status" value="1"/>
</dbReference>
<dbReference type="PANTHER" id="PTHR35807">
    <property type="entry name" value="TRANSCRIPTIONAL REGULATOR REDD-RELATED"/>
    <property type="match status" value="1"/>
</dbReference>
<dbReference type="Pfam" id="PF03704">
    <property type="entry name" value="BTAD"/>
    <property type="match status" value="1"/>
</dbReference>
<dbReference type="InterPro" id="IPR005158">
    <property type="entry name" value="BTAD"/>
</dbReference>
<dbReference type="InterPro" id="IPR027417">
    <property type="entry name" value="P-loop_NTPase"/>
</dbReference>
<dbReference type="SUPFAM" id="SSF46894">
    <property type="entry name" value="C-terminal effector domain of the bipartite response regulators"/>
    <property type="match status" value="1"/>
</dbReference>